<feature type="domain" description="HTH araC/xylS-type" evidence="5">
    <location>
        <begin position="179"/>
        <end position="277"/>
    </location>
</feature>
<evidence type="ECO:0000256" key="1">
    <source>
        <dbReference type="ARBA" id="ARBA00023015"/>
    </source>
</evidence>
<keyword evidence="2 6" id="KW-0238">DNA-binding</keyword>
<protein>
    <submittedName>
        <fullName evidence="6">DNA-binding transcriptional regulator AraC</fullName>
    </submittedName>
</protein>
<dbReference type="STRING" id="1908257.BKK47_04465"/>
<keyword evidence="4" id="KW-0804">Transcription</keyword>
<evidence type="ECO:0000259" key="5">
    <source>
        <dbReference type="PROSITE" id="PS01124"/>
    </source>
</evidence>
<proteinExistence type="predicted"/>
<dbReference type="SUPFAM" id="SSF46689">
    <property type="entry name" value="Homeodomain-like"/>
    <property type="match status" value="2"/>
</dbReference>
<organism evidence="6 7">
    <name type="scientific">Rodentibacter mrazii</name>
    <dbReference type="NCBI Taxonomy" id="1908257"/>
    <lineage>
        <taxon>Bacteria</taxon>
        <taxon>Pseudomonadati</taxon>
        <taxon>Pseudomonadota</taxon>
        <taxon>Gammaproteobacteria</taxon>
        <taxon>Pasteurellales</taxon>
        <taxon>Pasteurellaceae</taxon>
        <taxon>Rodentibacter</taxon>
    </lineage>
</organism>
<dbReference type="InterPro" id="IPR018060">
    <property type="entry name" value="HTH_AraC"/>
</dbReference>
<dbReference type="Pfam" id="PF12833">
    <property type="entry name" value="HTH_18"/>
    <property type="match status" value="1"/>
</dbReference>
<dbReference type="GO" id="GO:0003700">
    <property type="term" value="F:DNA-binding transcription factor activity"/>
    <property type="evidence" value="ECO:0007669"/>
    <property type="project" value="InterPro"/>
</dbReference>
<evidence type="ECO:0000256" key="3">
    <source>
        <dbReference type="ARBA" id="ARBA00023159"/>
    </source>
</evidence>
<dbReference type="SUPFAM" id="SSF51215">
    <property type="entry name" value="Regulatory protein AraC"/>
    <property type="match status" value="1"/>
</dbReference>
<dbReference type="EMBL" id="MLHG01000023">
    <property type="protein sequence ID" value="OOF40333.1"/>
    <property type="molecule type" value="Genomic_DNA"/>
</dbReference>
<dbReference type="PRINTS" id="PR00032">
    <property type="entry name" value="HTHARAC"/>
</dbReference>
<evidence type="ECO:0000313" key="6">
    <source>
        <dbReference type="EMBL" id="OOF40333.1"/>
    </source>
</evidence>
<evidence type="ECO:0000256" key="2">
    <source>
        <dbReference type="ARBA" id="ARBA00023125"/>
    </source>
</evidence>
<dbReference type="InterPro" id="IPR009057">
    <property type="entry name" value="Homeodomain-like_sf"/>
</dbReference>
<dbReference type="SMART" id="SM00342">
    <property type="entry name" value="HTH_ARAC"/>
    <property type="match status" value="1"/>
</dbReference>
<keyword evidence="7" id="KW-1185">Reference proteome</keyword>
<dbReference type="NCBIfam" id="NF007860">
    <property type="entry name" value="PRK10572.1"/>
    <property type="match status" value="1"/>
</dbReference>
<gene>
    <name evidence="6" type="ORF">BKK47_04465</name>
</gene>
<dbReference type="InterPro" id="IPR003313">
    <property type="entry name" value="AraC-bd"/>
</dbReference>
<dbReference type="Gene3D" id="1.10.10.60">
    <property type="entry name" value="Homeodomain-like"/>
    <property type="match status" value="2"/>
</dbReference>
<name>A0A1V3IGZ0_9PAST</name>
<dbReference type="PANTHER" id="PTHR43280:SF25">
    <property type="entry name" value="ARABINOSE OPERON REGULATORY PROTEIN"/>
    <property type="match status" value="1"/>
</dbReference>
<dbReference type="Pfam" id="PF02311">
    <property type="entry name" value="AraC_binding"/>
    <property type="match status" value="1"/>
</dbReference>
<keyword evidence="1" id="KW-0805">Transcription regulation</keyword>
<dbReference type="Proteomes" id="UP000189426">
    <property type="component" value="Unassembled WGS sequence"/>
</dbReference>
<dbReference type="InterPro" id="IPR037923">
    <property type="entry name" value="HTH-like"/>
</dbReference>
<dbReference type="InterPro" id="IPR020449">
    <property type="entry name" value="Tscrpt_reg_AraC-type_HTH"/>
</dbReference>
<dbReference type="PROSITE" id="PS01124">
    <property type="entry name" value="HTH_ARAC_FAMILY_2"/>
    <property type="match status" value="1"/>
</dbReference>
<keyword evidence="3" id="KW-0010">Activator</keyword>
<dbReference type="AlphaFoldDB" id="A0A1V3IGZ0"/>
<evidence type="ECO:0000256" key="4">
    <source>
        <dbReference type="ARBA" id="ARBA00023163"/>
    </source>
</evidence>
<dbReference type="Gene3D" id="2.60.120.280">
    <property type="entry name" value="Regulatory protein AraC"/>
    <property type="match status" value="1"/>
</dbReference>
<comment type="caution">
    <text evidence="6">The sequence shown here is derived from an EMBL/GenBank/DDBJ whole genome shotgun (WGS) entry which is preliminary data.</text>
</comment>
<dbReference type="GO" id="GO:0043565">
    <property type="term" value="F:sequence-specific DNA binding"/>
    <property type="evidence" value="ECO:0007669"/>
    <property type="project" value="InterPro"/>
</dbReference>
<dbReference type="PANTHER" id="PTHR43280">
    <property type="entry name" value="ARAC-FAMILY TRANSCRIPTIONAL REGULATOR"/>
    <property type="match status" value="1"/>
</dbReference>
<sequence length="285" mass="33363">MKFDELALSDSRAKPDLVAGIIQIEKGNYLDFIVDRPEGMKGYMLQLTTFGHGKVFDGKQFFSVKRGQLVLFPPNTLQHYYRQSECQYWHYKWIYFHPKPQWLKWLNWTNCRENIGRIAINEMLSFQEISQLFSKIAQESESNDLLNKEMSSGLLEYLLMKCISVENIKEVSQIDSRILKVCDLILENLSQNWSVEYFANQVFLSESRLSHLFKQSLGIGLIQWREQQRISEAKKLLYFSSLPVHKIAKSLGYEDSLYFSKIFKKHTALSPSQFRVGELSGEIKM</sequence>
<reference evidence="6 7" key="1">
    <citation type="submission" date="2016-10" db="EMBL/GenBank/DDBJ databases">
        <title>Rodentibacter gen. nov. and new species.</title>
        <authorList>
            <person name="Christensen H."/>
        </authorList>
    </citation>
    <scope>NUCLEOTIDE SEQUENCE [LARGE SCALE GENOMIC DNA]</scope>
    <source>
        <strain evidence="6 7">Ppn418</strain>
    </source>
</reference>
<evidence type="ECO:0000313" key="7">
    <source>
        <dbReference type="Proteomes" id="UP000189426"/>
    </source>
</evidence>
<accession>A0A1V3IGZ0</accession>
<dbReference type="RefSeq" id="WP_077493720.1">
    <property type="nucleotide sequence ID" value="NZ_MLHG01000023.1"/>
</dbReference>